<dbReference type="KEGG" id="bmy:BM_BM8137"/>
<dbReference type="RefSeq" id="XP_042931766.1">
    <property type="nucleotide sequence ID" value="XM_043075832.1"/>
</dbReference>
<accession>A0A8L7TIC9</accession>
<evidence type="ECO:0000256" key="1">
    <source>
        <dbReference type="SAM" id="MobiDB-lite"/>
    </source>
</evidence>
<feature type="compositionally biased region" description="Basic residues" evidence="1">
    <location>
        <begin position="137"/>
        <end position="150"/>
    </location>
</feature>
<organism evidence="2">
    <name type="scientific">Brugia malayi</name>
    <name type="common">Filarial nematode worm</name>
    <dbReference type="NCBI Taxonomy" id="6279"/>
    <lineage>
        <taxon>Eukaryota</taxon>
        <taxon>Metazoa</taxon>
        <taxon>Ecdysozoa</taxon>
        <taxon>Nematoda</taxon>
        <taxon>Chromadorea</taxon>
        <taxon>Rhabditida</taxon>
        <taxon>Spirurina</taxon>
        <taxon>Spiruromorpha</taxon>
        <taxon>Filarioidea</taxon>
        <taxon>Onchocercidae</taxon>
        <taxon>Brugia</taxon>
    </lineage>
</organism>
<reference evidence="3" key="1">
    <citation type="journal article" date="2007" name="Science">
        <title>Draft genome of the filarial nematode parasite Brugia malayi.</title>
        <authorList>
            <person name="Ghedin E."/>
            <person name="Wang S."/>
            <person name="Spiro D."/>
            <person name="Caler E."/>
            <person name="Zhao Q."/>
            <person name="Crabtree J."/>
            <person name="Allen J.E."/>
            <person name="Delcher A.L."/>
            <person name="Guiliano D.B."/>
            <person name="Miranda-Saavedra D."/>
            <person name="Angiuoli S.V."/>
            <person name="Creasy T."/>
            <person name="Amedeo P."/>
            <person name="Haas B."/>
            <person name="El-Sayed N.M."/>
            <person name="Wortman J.R."/>
            <person name="Feldblyum T."/>
            <person name="Tallon L."/>
            <person name="Schatz M."/>
            <person name="Shumway M."/>
            <person name="Koo H."/>
            <person name="Salzberg S.L."/>
            <person name="Schobel S."/>
            <person name="Pertea M."/>
            <person name="Pop M."/>
            <person name="White O."/>
            <person name="Barton G.J."/>
            <person name="Carlow C.K."/>
            <person name="Crawford M.J."/>
            <person name="Daub J."/>
            <person name="Dimmic M.W."/>
            <person name="Estes C.F."/>
            <person name="Foster J.M."/>
            <person name="Ganatra M."/>
            <person name="Gregory W.F."/>
            <person name="Johnson N.M."/>
            <person name="Jin J."/>
            <person name="Komuniecki R."/>
            <person name="Korf I."/>
            <person name="Kumar S."/>
            <person name="Laney S."/>
            <person name="Li B.W."/>
            <person name="Li W."/>
            <person name="Lindblom T.H."/>
            <person name="Lustigman S."/>
            <person name="Ma D."/>
            <person name="Maina C.V."/>
            <person name="Martin D.M."/>
            <person name="McCarter J.P."/>
            <person name="McReynolds L."/>
            <person name="Mitreva M."/>
            <person name="Nutman T.B."/>
            <person name="Parkinson J."/>
            <person name="Peregrin-Alvarez J.M."/>
            <person name="Poole C."/>
            <person name="Ren Q."/>
            <person name="Saunders L."/>
            <person name="Sluder A.E."/>
            <person name="Smith K."/>
            <person name="Stanke M."/>
            <person name="Unnasch T.R."/>
            <person name="Ware J."/>
            <person name="Wei A.D."/>
            <person name="Weil G."/>
            <person name="Williams D.J."/>
            <person name="Zhang Y."/>
            <person name="Williams S.A."/>
            <person name="Fraser-Liggett C."/>
            <person name="Slatko B."/>
            <person name="Blaxter M.L."/>
            <person name="Scott A.L."/>
        </authorList>
    </citation>
    <scope>NUCLEOTIDE SEQUENCE</scope>
    <source>
        <strain evidence="3">FR3</strain>
    </source>
</reference>
<dbReference type="EMBL" id="CAAKNF010000196">
    <property type="protein sequence ID" value="VIO89755.1"/>
    <property type="molecule type" value="Genomic_DNA"/>
</dbReference>
<dbReference type="CTD" id="6097851"/>
<evidence type="ECO:0000313" key="3">
    <source>
        <dbReference type="Proteomes" id="UP000006672"/>
    </source>
</evidence>
<dbReference type="AlphaFoldDB" id="A0A4E9EZL1"/>
<dbReference type="Proteomes" id="UP000006672">
    <property type="component" value="Unassembled WGS sequence"/>
</dbReference>
<protein>
    <submittedName>
        <fullName evidence="2 4">MGC81677 protein, putative</fullName>
    </submittedName>
</protein>
<dbReference type="OrthoDB" id="10554642at2759"/>
<dbReference type="GeneID" id="6097851"/>
<feature type="compositionally biased region" description="Basic residues" evidence="1">
    <location>
        <begin position="102"/>
        <end position="123"/>
    </location>
</feature>
<dbReference type="WBParaSite" id="Bm8137.1">
    <property type="protein sequence ID" value="Bm8137.1"/>
    <property type="gene ID" value="WBGene00228398"/>
</dbReference>
<gene>
    <name evidence="2" type="primary">Bm8137</name>
    <name evidence="2" type="ORF">BM_BM8137</name>
</gene>
<evidence type="ECO:0000313" key="4">
    <source>
        <dbReference type="WBParaSite" id="Bm8137.1"/>
    </source>
</evidence>
<feature type="compositionally biased region" description="Basic and acidic residues" evidence="1">
    <location>
        <begin position="78"/>
        <end position="98"/>
    </location>
</feature>
<evidence type="ECO:0000313" key="2">
    <source>
        <dbReference type="EMBL" id="VIO89755.1"/>
    </source>
</evidence>
<proteinExistence type="predicted"/>
<sequence>MTDSDVYYIGNLILNGAGDGQSPQALNLIPLHRRIITPNYARMQIRRLQIVRNFVAQQIEPIPENIIAQRLIQLDRNENDESDDHSRSSQERRNRDALQLRGRGRGLRRRAASAIRRNSRRRTASAMRRTSTETFRRRIRRRRSMTRPRIRSLSPPNSSILQTAIEVSQNRSMHENLRR</sequence>
<keyword evidence="3" id="KW-1185">Reference proteome</keyword>
<feature type="region of interest" description="Disordered" evidence="1">
    <location>
        <begin position="78"/>
        <end position="158"/>
    </location>
</feature>
<reference evidence="4" key="3">
    <citation type="submission" date="2022-04" db="UniProtKB">
        <authorList>
            <consortium name="WormBaseParasite"/>
        </authorList>
    </citation>
    <scope>IDENTIFICATION</scope>
</reference>
<reference evidence="2" key="2">
    <citation type="submission" date="2019-04" db="EMBL/GenBank/DDBJ databases">
        <authorList>
            <person name="Howe K."/>
            <person name="Paulini M."/>
            <person name="Williams G."/>
        </authorList>
    </citation>
    <scope>NUCLEOTIDE SEQUENCE [LARGE SCALE GENOMIC DNA]</scope>
    <source>
        <strain evidence="2">FR3</strain>
    </source>
</reference>
<accession>A0A4E9EZL1</accession>
<name>A0A4E9EZL1_BRUMA</name>